<evidence type="ECO:0000313" key="5">
    <source>
        <dbReference type="Proteomes" id="UP000608522"/>
    </source>
</evidence>
<feature type="chain" id="PRO_5045675437" description="Rv2525c-like glycoside hydrolase-like domain-containing protein" evidence="2">
    <location>
        <begin position="23"/>
        <end position="629"/>
    </location>
</feature>
<feature type="domain" description="Rv2525c-like glycoside hydrolase-like" evidence="3">
    <location>
        <begin position="206"/>
        <end position="398"/>
    </location>
</feature>
<accession>A0ABQ3TIP9</accession>
<dbReference type="Gene3D" id="3.20.20.80">
    <property type="entry name" value="Glycosidases"/>
    <property type="match status" value="1"/>
</dbReference>
<evidence type="ECO:0000256" key="2">
    <source>
        <dbReference type="SAM" id="SignalP"/>
    </source>
</evidence>
<organism evidence="4 5">
    <name type="scientific">Streptomyces spororaveus</name>
    <dbReference type="NCBI Taxonomy" id="284039"/>
    <lineage>
        <taxon>Bacteria</taxon>
        <taxon>Bacillati</taxon>
        <taxon>Actinomycetota</taxon>
        <taxon>Actinomycetes</taxon>
        <taxon>Kitasatosporales</taxon>
        <taxon>Streptomycetaceae</taxon>
        <taxon>Streptomyces</taxon>
    </lineage>
</organism>
<feature type="signal peptide" evidence="2">
    <location>
        <begin position="1"/>
        <end position="22"/>
    </location>
</feature>
<gene>
    <name evidence="4" type="ORF">Sspor_58310</name>
</gene>
<dbReference type="InterPro" id="IPR015020">
    <property type="entry name" value="Rv2525c-like_Glyco_Hydro-like"/>
</dbReference>
<name>A0ABQ3TIP9_9ACTN</name>
<dbReference type="SUPFAM" id="SSF51445">
    <property type="entry name" value="(Trans)glycosidases"/>
    <property type="match status" value="1"/>
</dbReference>
<sequence>MSRARVSLPPLGRGLAVLAATAAVIGPAAVSAQAAAPTPDSKAVTFQGHRFEVPAGWDVVDLGADPTACVRFDRHAVYLGTPGSQQACPSRLVGRTEALLVEPDTSGEAAPGGTTVSEADREIVGGAQGIRVTATYAEDQALVRKILTSAGIPTSAPKTRARASAAPAAQPEASASATAATSSAALTNYTGKGFDACAAPDSATMDAWKAHSPYDAVGIYIGGRNRACAQKNLTASWVQQQASAGWRFMPIYVGAQASQITSPAAEGRSAADDAANQAASLGLGPGALLYYDMEAYNKTYSGNVLAFLSAWTEQLHARGYNSAVYSSSSSGIADLAAHASSHTMPDVVFSANWNGVADTNDPALPAWAWANHQRVHQYSGNVTETWGGKQIQIDRDYMDVALNGTRKPTNAGVYRSDEAKFYVADRSGGLYGWSGFGVPGDKPLTGDWNADGQDTFGVYRPGDSTFHLSNDNGTTAISVMYGSPGDVPLVGDWDGNGTDTIGVYHPADQTFYLSNDNRVAAYSVRMGVEGDTPMTGDWNGDGKDTVGVYRGSDQTFYLTDSQTSAPVNHQVKFGNPGDTPIKGDWNGDGTDKVGVYRDSDFFGAGKDSDQVIYSVRFGVPGDTPLTGQW</sequence>
<dbReference type="Pfam" id="PF08924">
    <property type="entry name" value="Rv2525c_GlyHyd-like"/>
    <property type="match status" value="1"/>
</dbReference>
<comment type="caution">
    <text evidence="4">The sequence shown here is derived from an EMBL/GenBank/DDBJ whole genome shotgun (WGS) entry which is preliminary data.</text>
</comment>
<reference evidence="5" key="1">
    <citation type="submission" date="2023-07" db="EMBL/GenBank/DDBJ databases">
        <title>Whole genome shotgun sequence of Streptomyces spororaveus NBRC 15456.</title>
        <authorList>
            <person name="Komaki H."/>
            <person name="Tamura T."/>
        </authorList>
    </citation>
    <scope>NUCLEOTIDE SEQUENCE [LARGE SCALE GENOMIC DNA]</scope>
    <source>
        <strain evidence="5">NBRC 15456</strain>
    </source>
</reference>
<feature type="region of interest" description="Disordered" evidence="1">
    <location>
        <begin position="156"/>
        <end position="177"/>
    </location>
</feature>
<dbReference type="InterPro" id="IPR028994">
    <property type="entry name" value="Integrin_alpha_N"/>
</dbReference>
<evidence type="ECO:0000259" key="3">
    <source>
        <dbReference type="Pfam" id="PF08924"/>
    </source>
</evidence>
<evidence type="ECO:0000256" key="1">
    <source>
        <dbReference type="SAM" id="MobiDB-lite"/>
    </source>
</evidence>
<dbReference type="InterPro" id="IPR017853">
    <property type="entry name" value="GH"/>
</dbReference>
<dbReference type="SUPFAM" id="SSF69318">
    <property type="entry name" value="Integrin alpha N-terminal domain"/>
    <property type="match status" value="1"/>
</dbReference>
<protein>
    <recommendedName>
        <fullName evidence="3">Rv2525c-like glycoside hydrolase-like domain-containing protein</fullName>
    </recommendedName>
</protein>
<proteinExistence type="predicted"/>
<keyword evidence="5" id="KW-1185">Reference proteome</keyword>
<dbReference type="RefSeq" id="WP_202201670.1">
    <property type="nucleotide sequence ID" value="NZ_BAAATO010000027.1"/>
</dbReference>
<keyword evidence="2" id="KW-0732">Signal</keyword>
<dbReference type="EMBL" id="BNED01000005">
    <property type="protein sequence ID" value="GHI80270.1"/>
    <property type="molecule type" value="Genomic_DNA"/>
</dbReference>
<evidence type="ECO:0000313" key="4">
    <source>
        <dbReference type="EMBL" id="GHI80270.1"/>
    </source>
</evidence>
<dbReference type="Proteomes" id="UP000608522">
    <property type="component" value="Unassembled WGS sequence"/>
</dbReference>